<dbReference type="AlphaFoldDB" id="G7YXT2"/>
<reference evidence="1" key="1">
    <citation type="journal article" date="2011" name="Genome Biol.">
        <title>The draft genome of the carcinogenic human liver fluke Clonorchis sinensis.</title>
        <authorList>
            <person name="Wang X."/>
            <person name="Chen W."/>
            <person name="Huang Y."/>
            <person name="Sun J."/>
            <person name="Men J."/>
            <person name="Liu H."/>
            <person name="Luo F."/>
            <person name="Guo L."/>
            <person name="Lv X."/>
            <person name="Deng C."/>
            <person name="Zhou C."/>
            <person name="Fan Y."/>
            <person name="Li X."/>
            <person name="Huang L."/>
            <person name="Hu Y."/>
            <person name="Liang C."/>
            <person name="Hu X."/>
            <person name="Xu J."/>
            <person name="Yu X."/>
        </authorList>
    </citation>
    <scope>NUCLEOTIDE SEQUENCE [LARGE SCALE GENOMIC DNA]</scope>
    <source>
        <strain evidence="1">Henan</strain>
    </source>
</reference>
<dbReference type="Proteomes" id="UP000008909">
    <property type="component" value="Unassembled WGS sequence"/>
</dbReference>
<protein>
    <submittedName>
        <fullName evidence="1">Uncharacterized protein</fullName>
    </submittedName>
</protein>
<reference key="2">
    <citation type="submission" date="2011-10" db="EMBL/GenBank/DDBJ databases">
        <title>The genome and transcriptome sequence of Clonorchis sinensis provide insights into the carcinogenic liver fluke.</title>
        <authorList>
            <person name="Wang X."/>
            <person name="Huang Y."/>
            <person name="Chen W."/>
            <person name="Liu H."/>
            <person name="Guo L."/>
            <person name="Chen Y."/>
            <person name="Luo F."/>
            <person name="Zhou W."/>
            <person name="Sun J."/>
            <person name="Mao Q."/>
            <person name="Liang P."/>
            <person name="Zhou C."/>
            <person name="Tian Y."/>
            <person name="Men J."/>
            <person name="Lv X."/>
            <person name="Huang L."/>
            <person name="Zhou J."/>
            <person name="Hu Y."/>
            <person name="Li R."/>
            <person name="Zhang F."/>
            <person name="Lei H."/>
            <person name="Li X."/>
            <person name="Hu X."/>
            <person name="Liang C."/>
            <person name="Xu J."/>
            <person name="Wu Z."/>
            <person name="Yu X."/>
        </authorList>
    </citation>
    <scope>NUCLEOTIDE SEQUENCE</scope>
    <source>
        <strain>Henan</strain>
    </source>
</reference>
<keyword evidence="2" id="KW-1185">Reference proteome</keyword>
<evidence type="ECO:0000313" key="2">
    <source>
        <dbReference type="Proteomes" id="UP000008909"/>
    </source>
</evidence>
<evidence type="ECO:0000313" key="1">
    <source>
        <dbReference type="EMBL" id="GAA57762.1"/>
    </source>
</evidence>
<name>G7YXT2_CLOSI</name>
<accession>G7YXT2</accession>
<proteinExistence type="predicted"/>
<gene>
    <name evidence="1" type="ORF">CLF_113169</name>
</gene>
<dbReference type="EMBL" id="DF145022">
    <property type="protein sequence ID" value="GAA57762.1"/>
    <property type="molecule type" value="Genomic_DNA"/>
</dbReference>
<feature type="non-terminal residue" evidence="1">
    <location>
        <position position="1"/>
    </location>
</feature>
<organism evidence="1 2">
    <name type="scientific">Clonorchis sinensis</name>
    <name type="common">Chinese liver fluke</name>
    <dbReference type="NCBI Taxonomy" id="79923"/>
    <lineage>
        <taxon>Eukaryota</taxon>
        <taxon>Metazoa</taxon>
        <taxon>Spiralia</taxon>
        <taxon>Lophotrochozoa</taxon>
        <taxon>Platyhelminthes</taxon>
        <taxon>Trematoda</taxon>
        <taxon>Digenea</taxon>
        <taxon>Opisthorchiida</taxon>
        <taxon>Opisthorchiata</taxon>
        <taxon>Opisthorchiidae</taxon>
        <taxon>Clonorchis</taxon>
    </lineage>
</organism>
<sequence>LQPLYDKYAVLTADDDENDDSTLFPKMHVKSYCCQVKQYDMSVPNSYMYMTGTVRPKLPRRQSALTTQTVLVCLLRTQSSVTPNDRKHSMCCGKNDAAFAYILRHDTI</sequence>